<dbReference type="GO" id="GO:0005975">
    <property type="term" value="P:carbohydrate metabolic process"/>
    <property type="evidence" value="ECO:0007669"/>
    <property type="project" value="InterPro"/>
</dbReference>
<dbReference type="PROSITE" id="PS00572">
    <property type="entry name" value="GLYCOSYL_HYDROL_F1_1"/>
    <property type="match status" value="1"/>
</dbReference>
<dbReference type="Pfam" id="PF02365">
    <property type="entry name" value="NAM"/>
    <property type="match status" value="1"/>
</dbReference>
<keyword evidence="13" id="KW-1185">Reference proteome</keyword>
<keyword evidence="3" id="KW-0805">Transcription regulation</keyword>
<feature type="compositionally biased region" description="Polar residues" evidence="9">
    <location>
        <begin position="797"/>
        <end position="812"/>
    </location>
</feature>
<dbReference type="SUPFAM" id="SSF53756">
    <property type="entry name" value="UDP-Glycosyltransferase/glycogen phosphorylase"/>
    <property type="match status" value="1"/>
</dbReference>
<evidence type="ECO:0000256" key="2">
    <source>
        <dbReference type="ARBA" id="ARBA00022801"/>
    </source>
</evidence>
<evidence type="ECO:0000256" key="1">
    <source>
        <dbReference type="ARBA" id="ARBA00010838"/>
    </source>
</evidence>
<evidence type="ECO:0000256" key="3">
    <source>
        <dbReference type="ARBA" id="ARBA00023015"/>
    </source>
</evidence>
<dbReference type="GO" id="GO:0006355">
    <property type="term" value="P:regulation of DNA-templated transcription"/>
    <property type="evidence" value="ECO:0007669"/>
    <property type="project" value="InterPro"/>
</dbReference>
<feature type="region of interest" description="Disordered" evidence="9">
    <location>
        <begin position="780"/>
        <end position="816"/>
    </location>
</feature>
<feature type="region of interest" description="Disordered" evidence="9">
    <location>
        <begin position="887"/>
        <end position="951"/>
    </location>
</feature>
<dbReference type="FunFam" id="3.20.20.80:FF:000022">
    <property type="entry name" value="Beta-glucosidase 11"/>
    <property type="match status" value="1"/>
</dbReference>
<dbReference type="InterPro" id="IPR033132">
    <property type="entry name" value="GH_1_N_CS"/>
</dbReference>
<evidence type="ECO:0000256" key="6">
    <source>
        <dbReference type="ARBA" id="ARBA00023242"/>
    </source>
</evidence>
<dbReference type="PRINTS" id="PR00131">
    <property type="entry name" value="GLHYDRLASE1"/>
</dbReference>
<evidence type="ECO:0000313" key="13">
    <source>
        <dbReference type="Proteomes" id="UP000796880"/>
    </source>
</evidence>
<dbReference type="EMBL" id="VOIH02000011">
    <property type="protein sequence ID" value="KAF3434460.1"/>
    <property type="molecule type" value="Genomic_DNA"/>
</dbReference>
<dbReference type="InterPro" id="IPR003441">
    <property type="entry name" value="NAC-dom"/>
</dbReference>
<dbReference type="Pfam" id="PF00232">
    <property type="entry name" value="Glyco_hydro_1"/>
    <property type="match status" value="2"/>
</dbReference>
<reference evidence="12" key="1">
    <citation type="submission" date="2020-03" db="EMBL/GenBank/DDBJ databases">
        <title>A high-quality chromosome-level genome assembly of a woody plant with both climbing and erect habits, Rhamnella rubrinervis.</title>
        <authorList>
            <person name="Lu Z."/>
            <person name="Yang Y."/>
            <person name="Zhu X."/>
            <person name="Sun Y."/>
        </authorList>
    </citation>
    <scope>NUCLEOTIDE SEQUENCE</scope>
    <source>
        <strain evidence="12">BYM</strain>
        <tissue evidence="12">Leaf</tissue>
    </source>
</reference>
<dbReference type="AlphaFoldDB" id="A0A8K0DVC5"/>
<evidence type="ECO:0000256" key="10">
    <source>
        <dbReference type="SAM" id="SignalP"/>
    </source>
</evidence>
<dbReference type="InterPro" id="IPR001360">
    <property type="entry name" value="Glyco_hydro_1"/>
</dbReference>
<keyword evidence="2 8" id="KW-0378">Hydrolase</keyword>
<dbReference type="GO" id="GO:0003677">
    <property type="term" value="F:DNA binding"/>
    <property type="evidence" value="ECO:0007669"/>
    <property type="project" value="UniProtKB-KW"/>
</dbReference>
<name>A0A8K0DVC5_9ROSA</name>
<keyword evidence="5" id="KW-0804">Transcription</keyword>
<dbReference type="PROSITE" id="PS51005">
    <property type="entry name" value="NAC"/>
    <property type="match status" value="1"/>
</dbReference>
<evidence type="ECO:0000256" key="7">
    <source>
        <dbReference type="PROSITE-ProRule" id="PRU10055"/>
    </source>
</evidence>
<accession>A0A8K0DVC5</accession>
<evidence type="ECO:0000256" key="8">
    <source>
        <dbReference type="RuleBase" id="RU004468"/>
    </source>
</evidence>
<dbReference type="SUPFAM" id="SSF101941">
    <property type="entry name" value="NAC domain"/>
    <property type="match status" value="1"/>
</dbReference>
<keyword evidence="10" id="KW-0732">Signal</keyword>
<feature type="chain" id="PRO_5035470459" description="NAC domain-containing protein" evidence="10">
    <location>
        <begin position="22"/>
        <end position="1006"/>
    </location>
</feature>
<comment type="similarity">
    <text evidence="1">Belongs to the glycosyl hydrolase 1 family.</text>
</comment>
<evidence type="ECO:0000259" key="11">
    <source>
        <dbReference type="PROSITE" id="PS51005"/>
    </source>
</evidence>
<feature type="compositionally biased region" description="Polar residues" evidence="9">
    <location>
        <begin position="910"/>
        <end position="919"/>
    </location>
</feature>
<dbReference type="PANTHER" id="PTHR10353:SF297">
    <property type="entry name" value="VICIANIN HYDROLASE-LIKE"/>
    <property type="match status" value="1"/>
</dbReference>
<dbReference type="Proteomes" id="UP000796880">
    <property type="component" value="Unassembled WGS sequence"/>
</dbReference>
<keyword evidence="4" id="KW-0238">DNA-binding</keyword>
<feature type="domain" description="NAC" evidence="11">
    <location>
        <begin position="528"/>
        <end position="669"/>
    </location>
</feature>
<evidence type="ECO:0000256" key="9">
    <source>
        <dbReference type="SAM" id="MobiDB-lite"/>
    </source>
</evidence>
<dbReference type="OrthoDB" id="65569at2759"/>
<comment type="caution">
    <text evidence="12">The sequence shown here is derived from an EMBL/GenBank/DDBJ whole genome shotgun (WGS) entry which is preliminary data.</text>
</comment>
<evidence type="ECO:0000256" key="5">
    <source>
        <dbReference type="ARBA" id="ARBA00023163"/>
    </source>
</evidence>
<dbReference type="GO" id="GO:0008422">
    <property type="term" value="F:beta-glucosidase activity"/>
    <property type="evidence" value="ECO:0007669"/>
    <property type="project" value="TreeGrafter"/>
</dbReference>
<keyword evidence="8" id="KW-0326">Glycosidase</keyword>
<proteinExistence type="inferred from homology"/>
<gene>
    <name evidence="12" type="ORF">FNV43_RR25563</name>
</gene>
<dbReference type="Gene3D" id="2.170.150.80">
    <property type="entry name" value="NAC domain"/>
    <property type="match status" value="1"/>
</dbReference>
<dbReference type="SUPFAM" id="SSF51445">
    <property type="entry name" value="(Trans)glycosidases"/>
    <property type="match status" value="1"/>
</dbReference>
<protein>
    <recommendedName>
        <fullName evidence="11">NAC domain-containing protein</fullName>
    </recommendedName>
</protein>
<keyword evidence="6" id="KW-0539">Nucleus</keyword>
<organism evidence="12 13">
    <name type="scientific">Rhamnella rubrinervis</name>
    <dbReference type="NCBI Taxonomy" id="2594499"/>
    <lineage>
        <taxon>Eukaryota</taxon>
        <taxon>Viridiplantae</taxon>
        <taxon>Streptophyta</taxon>
        <taxon>Embryophyta</taxon>
        <taxon>Tracheophyta</taxon>
        <taxon>Spermatophyta</taxon>
        <taxon>Magnoliopsida</taxon>
        <taxon>eudicotyledons</taxon>
        <taxon>Gunneridae</taxon>
        <taxon>Pentapetalae</taxon>
        <taxon>rosids</taxon>
        <taxon>fabids</taxon>
        <taxon>Rosales</taxon>
        <taxon>Rhamnaceae</taxon>
        <taxon>rhamnoid group</taxon>
        <taxon>Rhamneae</taxon>
        <taxon>Rhamnella</taxon>
    </lineage>
</organism>
<dbReference type="InterPro" id="IPR017853">
    <property type="entry name" value="GH"/>
</dbReference>
<dbReference type="PROSITE" id="PS00653">
    <property type="entry name" value="GLYCOSYL_HYDROL_F1_2"/>
    <property type="match status" value="1"/>
</dbReference>
<dbReference type="InterPro" id="IPR018120">
    <property type="entry name" value="Glyco_hydro_1_AS"/>
</dbReference>
<dbReference type="InterPro" id="IPR036093">
    <property type="entry name" value="NAC_dom_sf"/>
</dbReference>
<sequence>MAIFSGSFVVSLLSLVLLTSSGTTTNGAAVTPSHSSSPFNRTIFPPDFIFGAGSSAYQIEGAANLDGKGPSNWDTFTKNHPDQIKQAGCKPPLMGISRKATASSWCKKELLMKSSTSTGGDQRRILTENIQDTSSSALVTADFYHRYKEDIQLMKKIGLDSFRFSISWSRVLPTGKINGGVNQQGVQFYNNLINELLSNGIMPFVTIFHWDVPQALDDEYGGFLNSTIVKDYQEYAEFLFKTFGDRVKNWCTVNEPSMFALIGYDVGLNAPGRCSDYVGNCTAGNSAIEPYIVAHNLLLAHSAAVKVYREKYQVSQNGEIGITLVTDWYKPKFNTQSSRKAASRALDFSLGWFLHPITFGDYPQTMQSILDDRLPKFTKYESDSLKGSFDFLGMNYYTANYVEALPPVTINHSYYVDIQANFTTEKNGVAIGEPTHISNFFMYPRGIQELLIYIKDKYKNPPVYITENGVGDPNTIPFIEAIKDNIRIRYLQGHLLHILKSIKEGANVKAYYVWSFLDDFEWASGYTIRYGLTYIDFKNNLERHLNERGMVVENWAPQVKILGHSSIGGEHGGLKLNKGEELYFFTKLKKLSINGSRFNRHTPSGTWSGVNRVSVGSGTGVADKRYLKYENRRSTGSENDCGCVTWKMYEYNLVDGGADPTVVCRLRREVKGQKRKLTDFIPTHPYFCSSLSSPSVGDHHHRQQRIKKQRIGGNLHADAADDVIDFGFLFDSDDEQDLKEITREEYINKAAAVNVVKSPRSTTHHHQVDVVEEHSTYGGTENLVESDDDDDHGINNVAKSLSTSTTGGQDSGDQIIFSEDDNDALLKLIFEITDEDEKLEKILPINYSDDQDLNEVTREEKVNNAAVNFVETSSSTTHRHQVDVIEEQSSNGGTGNFVETDNDDHGINNVAKSSSVSSQDHGDNIVSKLSSSTASTSHQMEDENNNNNVVGDQVDYNIGAVEQQNGMEAEDYEEYLSGKSFAELLQSVPLYYEEHDHDDAFMAWIL</sequence>
<feature type="compositionally biased region" description="Low complexity" evidence="9">
    <location>
        <begin position="927"/>
        <end position="937"/>
    </location>
</feature>
<dbReference type="PANTHER" id="PTHR10353">
    <property type="entry name" value="GLYCOSYL HYDROLASE"/>
    <property type="match status" value="1"/>
</dbReference>
<dbReference type="Gene3D" id="3.20.20.80">
    <property type="entry name" value="Glycosidases"/>
    <property type="match status" value="1"/>
</dbReference>
<evidence type="ECO:0000256" key="4">
    <source>
        <dbReference type="ARBA" id="ARBA00023125"/>
    </source>
</evidence>
<feature type="signal peptide" evidence="10">
    <location>
        <begin position="1"/>
        <end position="21"/>
    </location>
</feature>
<evidence type="ECO:0000313" key="12">
    <source>
        <dbReference type="EMBL" id="KAF3434460.1"/>
    </source>
</evidence>
<feature type="active site" description="Nucleophile" evidence="7">
    <location>
        <position position="467"/>
    </location>
</feature>